<protein>
    <submittedName>
        <fullName evidence="1">Uncharacterized protein</fullName>
    </submittedName>
</protein>
<comment type="caution">
    <text evidence="1">The sequence shown here is derived from an EMBL/GenBank/DDBJ whole genome shotgun (WGS) entry which is preliminary data.</text>
</comment>
<organism evidence="1 2">
    <name type="scientific">Platanthera guangdongensis</name>
    <dbReference type="NCBI Taxonomy" id="2320717"/>
    <lineage>
        <taxon>Eukaryota</taxon>
        <taxon>Viridiplantae</taxon>
        <taxon>Streptophyta</taxon>
        <taxon>Embryophyta</taxon>
        <taxon>Tracheophyta</taxon>
        <taxon>Spermatophyta</taxon>
        <taxon>Magnoliopsida</taxon>
        <taxon>Liliopsida</taxon>
        <taxon>Asparagales</taxon>
        <taxon>Orchidaceae</taxon>
        <taxon>Orchidoideae</taxon>
        <taxon>Orchideae</taxon>
        <taxon>Orchidinae</taxon>
        <taxon>Platanthera</taxon>
    </lineage>
</organism>
<dbReference type="EMBL" id="JBBWWR010000019">
    <property type="protein sequence ID" value="KAK8942312.1"/>
    <property type="molecule type" value="Genomic_DNA"/>
</dbReference>
<reference evidence="1 2" key="1">
    <citation type="journal article" date="2022" name="Nat. Plants">
        <title>Genomes of leafy and leafless Platanthera orchids illuminate the evolution of mycoheterotrophy.</title>
        <authorList>
            <person name="Li M.H."/>
            <person name="Liu K.W."/>
            <person name="Li Z."/>
            <person name="Lu H.C."/>
            <person name="Ye Q.L."/>
            <person name="Zhang D."/>
            <person name="Wang J.Y."/>
            <person name="Li Y.F."/>
            <person name="Zhong Z.M."/>
            <person name="Liu X."/>
            <person name="Yu X."/>
            <person name="Liu D.K."/>
            <person name="Tu X.D."/>
            <person name="Liu B."/>
            <person name="Hao Y."/>
            <person name="Liao X.Y."/>
            <person name="Jiang Y.T."/>
            <person name="Sun W.H."/>
            <person name="Chen J."/>
            <person name="Chen Y.Q."/>
            <person name="Ai Y."/>
            <person name="Zhai J.W."/>
            <person name="Wu S.S."/>
            <person name="Zhou Z."/>
            <person name="Hsiao Y.Y."/>
            <person name="Wu W.L."/>
            <person name="Chen Y.Y."/>
            <person name="Lin Y.F."/>
            <person name="Hsu J.L."/>
            <person name="Li C.Y."/>
            <person name="Wang Z.W."/>
            <person name="Zhao X."/>
            <person name="Zhong W.Y."/>
            <person name="Ma X.K."/>
            <person name="Ma L."/>
            <person name="Huang J."/>
            <person name="Chen G.Z."/>
            <person name="Huang M.Z."/>
            <person name="Huang L."/>
            <person name="Peng D.H."/>
            <person name="Luo Y.B."/>
            <person name="Zou S.Q."/>
            <person name="Chen S.P."/>
            <person name="Lan S."/>
            <person name="Tsai W.C."/>
            <person name="Van de Peer Y."/>
            <person name="Liu Z.J."/>
        </authorList>
    </citation>
    <scope>NUCLEOTIDE SEQUENCE [LARGE SCALE GENOMIC DNA]</scope>
    <source>
        <strain evidence="1">Lor288</strain>
    </source>
</reference>
<evidence type="ECO:0000313" key="2">
    <source>
        <dbReference type="Proteomes" id="UP001412067"/>
    </source>
</evidence>
<name>A0ABR2LJM2_9ASPA</name>
<evidence type="ECO:0000313" key="1">
    <source>
        <dbReference type="EMBL" id="KAK8942312.1"/>
    </source>
</evidence>
<keyword evidence="2" id="KW-1185">Reference proteome</keyword>
<proteinExistence type="predicted"/>
<accession>A0ABR2LJM2</accession>
<gene>
    <name evidence="1" type="ORF">KSP40_PGU019056</name>
</gene>
<sequence length="174" mass="19032">MASSISSLLTTGSSSSSSTLNMHSWIFDNKSRTCSTKFVVGTSALDPVTFTVAFVHRDTGSKTDVLTTNLVEHIRDLLSNIQECISTAETMTVDKLCTRVAPNRALRQSLVWAVRGNQTYDGRPDLTKVVRHSRSSPCGPSPDRLKPLLLLPPPLVASPENLNLLCRLEAHSRL</sequence>
<dbReference type="Proteomes" id="UP001412067">
    <property type="component" value="Unassembled WGS sequence"/>
</dbReference>